<keyword evidence="2" id="KW-0479">Metal-binding</keyword>
<dbReference type="Gene3D" id="2.102.10.10">
    <property type="entry name" value="Rieske [2Fe-2S] iron-sulphur domain"/>
    <property type="match status" value="1"/>
</dbReference>
<evidence type="ECO:0000313" key="7">
    <source>
        <dbReference type="EMBL" id="SVC19421.1"/>
    </source>
</evidence>
<feature type="domain" description="Rieske" evidence="6">
    <location>
        <begin position="25"/>
        <end position="115"/>
    </location>
</feature>
<evidence type="ECO:0000256" key="5">
    <source>
        <dbReference type="ARBA" id="ARBA00034078"/>
    </source>
</evidence>
<gene>
    <name evidence="7" type="ORF">METZ01_LOCUS272275</name>
</gene>
<dbReference type="InterPro" id="IPR017941">
    <property type="entry name" value="Rieske_2Fe-2S"/>
</dbReference>
<dbReference type="InterPro" id="IPR036922">
    <property type="entry name" value="Rieske_2Fe-2S_sf"/>
</dbReference>
<dbReference type="PANTHER" id="PTHR21496">
    <property type="entry name" value="FERREDOXIN-RELATED"/>
    <property type="match status" value="1"/>
</dbReference>
<protein>
    <recommendedName>
        <fullName evidence="6">Rieske domain-containing protein</fullName>
    </recommendedName>
</protein>
<proteinExistence type="predicted"/>
<organism evidence="7">
    <name type="scientific">marine metagenome</name>
    <dbReference type="NCBI Taxonomy" id="408172"/>
    <lineage>
        <taxon>unclassified sequences</taxon>
        <taxon>metagenomes</taxon>
        <taxon>ecological metagenomes</taxon>
    </lineage>
</organism>
<evidence type="ECO:0000256" key="3">
    <source>
        <dbReference type="ARBA" id="ARBA00023004"/>
    </source>
</evidence>
<name>A0A382K9N0_9ZZZZ</name>
<dbReference type="GO" id="GO:0051537">
    <property type="term" value="F:2 iron, 2 sulfur cluster binding"/>
    <property type="evidence" value="ECO:0007669"/>
    <property type="project" value="UniProtKB-KW"/>
</dbReference>
<dbReference type="SUPFAM" id="SSF50022">
    <property type="entry name" value="ISP domain"/>
    <property type="match status" value="1"/>
</dbReference>
<keyword evidence="1" id="KW-0001">2Fe-2S</keyword>
<evidence type="ECO:0000256" key="2">
    <source>
        <dbReference type="ARBA" id="ARBA00022723"/>
    </source>
</evidence>
<keyword evidence="4" id="KW-0411">Iron-sulfur</keyword>
<keyword evidence="3" id="KW-0408">Iron</keyword>
<evidence type="ECO:0000256" key="4">
    <source>
        <dbReference type="ARBA" id="ARBA00023014"/>
    </source>
</evidence>
<dbReference type="PANTHER" id="PTHR21496:SF0">
    <property type="entry name" value="RIESKE DOMAIN-CONTAINING PROTEIN"/>
    <property type="match status" value="1"/>
</dbReference>
<reference evidence="7" key="1">
    <citation type="submission" date="2018-05" db="EMBL/GenBank/DDBJ databases">
        <authorList>
            <person name="Lanie J.A."/>
            <person name="Ng W.-L."/>
            <person name="Kazmierczak K.M."/>
            <person name="Andrzejewski T.M."/>
            <person name="Davidsen T.M."/>
            <person name="Wayne K.J."/>
            <person name="Tettelin H."/>
            <person name="Glass J.I."/>
            <person name="Rusch D."/>
            <person name="Podicherti R."/>
            <person name="Tsui H.-C.T."/>
            <person name="Winkler M.E."/>
        </authorList>
    </citation>
    <scope>NUCLEOTIDE SEQUENCE</scope>
</reference>
<dbReference type="EMBL" id="UINC01078388">
    <property type="protein sequence ID" value="SVC19421.1"/>
    <property type="molecule type" value="Genomic_DNA"/>
</dbReference>
<evidence type="ECO:0000256" key="1">
    <source>
        <dbReference type="ARBA" id="ARBA00022714"/>
    </source>
</evidence>
<accession>A0A382K9N0</accession>
<dbReference type="Pfam" id="PF00355">
    <property type="entry name" value="Rieske"/>
    <property type="match status" value="1"/>
</dbReference>
<dbReference type="CDD" id="cd03467">
    <property type="entry name" value="Rieske"/>
    <property type="match status" value="1"/>
</dbReference>
<dbReference type="AlphaFoldDB" id="A0A382K9N0"/>
<sequence length="153" mass="17353">MFSKTPSNSFGKMHLVACCSRHRESISIKASELWDDALNVVQLDDVFMVGICRIDNEYIAYDLVCPHHGANLGEGSYDGRNFHIRCPWHGYTYDLKTGNCIRNPNIEGLSLLRTRSKFYEPALIPKHCLKFFEVSVEKDVIKIDLSVGTLGEL</sequence>
<evidence type="ECO:0000259" key="6">
    <source>
        <dbReference type="PROSITE" id="PS51296"/>
    </source>
</evidence>
<dbReference type="PROSITE" id="PS51296">
    <property type="entry name" value="RIESKE"/>
    <property type="match status" value="1"/>
</dbReference>
<comment type="cofactor">
    <cofactor evidence="5">
        <name>[2Fe-2S] cluster</name>
        <dbReference type="ChEBI" id="CHEBI:190135"/>
    </cofactor>
</comment>
<dbReference type="GO" id="GO:0046872">
    <property type="term" value="F:metal ion binding"/>
    <property type="evidence" value="ECO:0007669"/>
    <property type="project" value="UniProtKB-KW"/>
</dbReference>